<dbReference type="AlphaFoldDB" id="A0A5C3P0Q1"/>
<reference evidence="1 2" key="1">
    <citation type="journal article" date="2019" name="Nat. Ecol. Evol.">
        <title>Megaphylogeny resolves global patterns of mushroom evolution.</title>
        <authorList>
            <person name="Varga T."/>
            <person name="Krizsan K."/>
            <person name="Foldi C."/>
            <person name="Dima B."/>
            <person name="Sanchez-Garcia M."/>
            <person name="Sanchez-Ramirez S."/>
            <person name="Szollosi G.J."/>
            <person name="Szarkandi J.G."/>
            <person name="Papp V."/>
            <person name="Albert L."/>
            <person name="Andreopoulos W."/>
            <person name="Angelini C."/>
            <person name="Antonin V."/>
            <person name="Barry K.W."/>
            <person name="Bougher N.L."/>
            <person name="Buchanan P."/>
            <person name="Buyck B."/>
            <person name="Bense V."/>
            <person name="Catcheside P."/>
            <person name="Chovatia M."/>
            <person name="Cooper J."/>
            <person name="Damon W."/>
            <person name="Desjardin D."/>
            <person name="Finy P."/>
            <person name="Geml J."/>
            <person name="Haridas S."/>
            <person name="Hughes K."/>
            <person name="Justo A."/>
            <person name="Karasinski D."/>
            <person name="Kautmanova I."/>
            <person name="Kiss B."/>
            <person name="Kocsube S."/>
            <person name="Kotiranta H."/>
            <person name="LaButti K.M."/>
            <person name="Lechner B.E."/>
            <person name="Liimatainen K."/>
            <person name="Lipzen A."/>
            <person name="Lukacs Z."/>
            <person name="Mihaltcheva S."/>
            <person name="Morgado L.N."/>
            <person name="Niskanen T."/>
            <person name="Noordeloos M.E."/>
            <person name="Ohm R.A."/>
            <person name="Ortiz-Santana B."/>
            <person name="Ovrebo C."/>
            <person name="Racz N."/>
            <person name="Riley R."/>
            <person name="Savchenko A."/>
            <person name="Shiryaev A."/>
            <person name="Soop K."/>
            <person name="Spirin V."/>
            <person name="Szebenyi C."/>
            <person name="Tomsovsky M."/>
            <person name="Tulloss R.E."/>
            <person name="Uehling J."/>
            <person name="Grigoriev I.V."/>
            <person name="Vagvolgyi C."/>
            <person name="Papp T."/>
            <person name="Martin F.M."/>
            <person name="Miettinen O."/>
            <person name="Hibbett D.S."/>
            <person name="Nagy L.G."/>
        </authorList>
    </citation>
    <scope>NUCLEOTIDE SEQUENCE [LARGE SCALE GENOMIC DNA]</scope>
    <source>
        <strain evidence="1 2">HHB13444</strain>
    </source>
</reference>
<sequence>MLHLNLFTLPYSARAAYSSATIMPHSALRTRKPRRRTQSRTLFPSISRAWPCGKALFMDHTRARTPYEPYQAQYCYPKVSSCWTAICPRVVPSRPRKHHTHSQGAHNIHTWKNPLSRVQQPCGAKTLLVDPFPAGAIPNRAREGALFPDGARRRQGASAICVARLRRSRIRAQSS</sequence>
<keyword evidence="2" id="KW-1185">Reference proteome</keyword>
<proteinExistence type="predicted"/>
<dbReference type="Proteomes" id="UP000308197">
    <property type="component" value="Unassembled WGS sequence"/>
</dbReference>
<dbReference type="InParanoid" id="A0A5C3P0Q1"/>
<name>A0A5C3P0Q1_9APHY</name>
<accession>A0A5C3P0Q1</accession>
<organism evidence="1 2">
    <name type="scientific">Polyporus arcularius HHB13444</name>
    <dbReference type="NCBI Taxonomy" id="1314778"/>
    <lineage>
        <taxon>Eukaryota</taxon>
        <taxon>Fungi</taxon>
        <taxon>Dikarya</taxon>
        <taxon>Basidiomycota</taxon>
        <taxon>Agaricomycotina</taxon>
        <taxon>Agaricomycetes</taxon>
        <taxon>Polyporales</taxon>
        <taxon>Polyporaceae</taxon>
        <taxon>Polyporus</taxon>
    </lineage>
</organism>
<evidence type="ECO:0000313" key="2">
    <source>
        <dbReference type="Proteomes" id="UP000308197"/>
    </source>
</evidence>
<protein>
    <submittedName>
        <fullName evidence="1">Uncharacterized protein</fullName>
    </submittedName>
</protein>
<dbReference type="EMBL" id="ML211413">
    <property type="protein sequence ID" value="TFK83204.1"/>
    <property type="molecule type" value="Genomic_DNA"/>
</dbReference>
<evidence type="ECO:0000313" key="1">
    <source>
        <dbReference type="EMBL" id="TFK83204.1"/>
    </source>
</evidence>
<gene>
    <name evidence="1" type="ORF">K466DRAFT_271178</name>
</gene>